<protein>
    <recommendedName>
        <fullName evidence="3">Reverse transcriptase zinc-binding domain-containing protein</fullName>
    </recommendedName>
</protein>
<organism evidence="1 2">
    <name type="scientific">Cajanus cajan</name>
    <name type="common">Pigeon pea</name>
    <name type="synonym">Cajanus indicus</name>
    <dbReference type="NCBI Taxonomy" id="3821"/>
    <lineage>
        <taxon>Eukaryota</taxon>
        <taxon>Viridiplantae</taxon>
        <taxon>Streptophyta</taxon>
        <taxon>Embryophyta</taxon>
        <taxon>Tracheophyta</taxon>
        <taxon>Spermatophyta</taxon>
        <taxon>Magnoliopsida</taxon>
        <taxon>eudicotyledons</taxon>
        <taxon>Gunneridae</taxon>
        <taxon>Pentapetalae</taxon>
        <taxon>rosids</taxon>
        <taxon>fabids</taxon>
        <taxon>Fabales</taxon>
        <taxon>Fabaceae</taxon>
        <taxon>Papilionoideae</taxon>
        <taxon>50 kb inversion clade</taxon>
        <taxon>NPAAA clade</taxon>
        <taxon>indigoferoid/millettioid clade</taxon>
        <taxon>Phaseoleae</taxon>
        <taxon>Cajanus</taxon>
    </lineage>
</organism>
<dbReference type="Gramene" id="C.cajan_38325.t">
    <property type="protein sequence ID" value="C.cajan_38325.t.cds1"/>
    <property type="gene ID" value="C.cajan_38325"/>
</dbReference>
<evidence type="ECO:0008006" key="3">
    <source>
        <dbReference type="Google" id="ProtNLM"/>
    </source>
</evidence>
<dbReference type="Proteomes" id="UP000075243">
    <property type="component" value="Unassembled WGS sequence"/>
</dbReference>
<keyword evidence="2" id="KW-1185">Reference proteome</keyword>
<evidence type="ECO:0000313" key="1">
    <source>
        <dbReference type="EMBL" id="KYP41489.1"/>
    </source>
</evidence>
<dbReference type="EMBL" id="KQ483770">
    <property type="protein sequence ID" value="KYP41489.1"/>
    <property type="molecule type" value="Genomic_DNA"/>
</dbReference>
<name>A0A151RG28_CAJCA</name>
<feature type="non-terminal residue" evidence="1">
    <location>
        <position position="1"/>
    </location>
</feature>
<gene>
    <name evidence="1" type="ORF">KK1_037135</name>
</gene>
<reference evidence="1" key="1">
    <citation type="journal article" date="2012" name="Nat. Biotechnol.">
        <title>Draft genome sequence of pigeonpea (Cajanus cajan), an orphan legume crop of resource-poor farmers.</title>
        <authorList>
            <person name="Varshney R.K."/>
            <person name="Chen W."/>
            <person name="Li Y."/>
            <person name="Bharti A.K."/>
            <person name="Saxena R.K."/>
            <person name="Schlueter J.A."/>
            <person name="Donoghue M.T."/>
            <person name="Azam S."/>
            <person name="Fan G."/>
            <person name="Whaley A.M."/>
            <person name="Farmer A.D."/>
            <person name="Sheridan J."/>
            <person name="Iwata A."/>
            <person name="Tuteja R."/>
            <person name="Penmetsa R.V."/>
            <person name="Wu W."/>
            <person name="Upadhyaya H.D."/>
            <person name="Yang S.P."/>
            <person name="Shah T."/>
            <person name="Saxena K.B."/>
            <person name="Michael T."/>
            <person name="McCombie W.R."/>
            <person name="Yang B."/>
            <person name="Zhang G."/>
            <person name="Yang H."/>
            <person name="Wang J."/>
            <person name="Spillane C."/>
            <person name="Cook D.R."/>
            <person name="May G.D."/>
            <person name="Xu X."/>
            <person name="Jackson S.A."/>
        </authorList>
    </citation>
    <scope>NUCLEOTIDE SEQUENCE [LARGE SCALE GENOMIC DNA]</scope>
</reference>
<proteinExistence type="predicted"/>
<accession>A0A151RG28</accession>
<sequence length="60" mass="7396">QWFDRMVEWKLVEGDKIRFWLDNWLGDECLAMSHPRLFLNFEQQQQLPKNMGKWVGDVWV</sequence>
<dbReference type="AlphaFoldDB" id="A0A151RG28"/>
<evidence type="ECO:0000313" key="2">
    <source>
        <dbReference type="Proteomes" id="UP000075243"/>
    </source>
</evidence>